<dbReference type="Proteomes" id="UP000680206">
    <property type="component" value="Unassembled WGS sequence"/>
</dbReference>
<evidence type="ECO:0000313" key="1">
    <source>
        <dbReference type="EMBL" id="MBO2456269.1"/>
    </source>
</evidence>
<gene>
    <name evidence="1" type="ORF">J4709_01535</name>
</gene>
<sequence length="153" mass="17497">MMKTPAYRPLAGTETTGKVYTVDNPTREDAMLIDLFGGLSERTRTAAKWVYWELLSNAHKYGQRVTIRPLPRNGVVGSADEEGFKLQLFVTRNEFGRCLRIEVHDLTTTSPRYDSRIGWGLRSVRGLTLGRCFHTETRSGKYVWAEVPDERDK</sequence>
<dbReference type="EMBL" id="JAGEPF010000001">
    <property type="protein sequence ID" value="MBO2456269.1"/>
    <property type="molecule type" value="Genomic_DNA"/>
</dbReference>
<comment type="caution">
    <text evidence="1">The sequence shown here is derived from an EMBL/GenBank/DDBJ whole genome shotgun (WGS) entry which is preliminary data.</text>
</comment>
<proteinExistence type="predicted"/>
<protein>
    <submittedName>
        <fullName evidence="1">Uncharacterized protein</fullName>
    </submittedName>
</protein>
<keyword evidence="2" id="KW-1185">Reference proteome</keyword>
<reference evidence="1 2" key="1">
    <citation type="submission" date="2021-03" db="EMBL/GenBank/DDBJ databases">
        <title>Actinomadura violae sp. nov., isolated from lichen in Thailand.</title>
        <authorList>
            <person name="Kanchanasin P."/>
            <person name="Saeng-In P."/>
            <person name="Phongsopitanun W."/>
            <person name="Yuki M."/>
            <person name="Kudo T."/>
            <person name="Ohkuma M."/>
            <person name="Tanasupawat S."/>
        </authorList>
    </citation>
    <scope>NUCLEOTIDE SEQUENCE [LARGE SCALE GENOMIC DNA]</scope>
    <source>
        <strain evidence="1 2">LCR2-06</strain>
    </source>
</reference>
<name>A0ABS3RHQ9_9ACTN</name>
<dbReference type="RefSeq" id="WP_208236004.1">
    <property type="nucleotide sequence ID" value="NZ_JAGEPF010000001.1"/>
</dbReference>
<evidence type="ECO:0000313" key="2">
    <source>
        <dbReference type="Proteomes" id="UP000680206"/>
    </source>
</evidence>
<organism evidence="1 2">
    <name type="scientific">Actinomadura violacea</name>
    <dbReference type="NCBI Taxonomy" id="2819934"/>
    <lineage>
        <taxon>Bacteria</taxon>
        <taxon>Bacillati</taxon>
        <taxon>Actinomycetota</taxon>
        <taxon>Actinomycetes</taxon>
        <taxon>Streptosporangiales</taxon>
        <taxon>Thermomonosporaceae</taxon>
        <taxon>Actinomadura</taxon>
    </lineage>
</organism>
<accession>A0ABS3RHQ9</accession>